<dbReference type="Gene3D" id="3.40.50.20">
    <property type="match status" value="1"/>
</dbReference>
<comment type="caution">
    <text evidence="3">The sequence shown here is derived from an EMBL/GenBank/DDBJ whole genome shotgun (WGS) entry which is preliminary data.</text>
</comment>
<gene>
    <name evidence="3" type="ORF">FX155_03450</name>
</gene>
<dbReference type="PANTHER" id="PTHR39962:SF1">
    <property type="entry name" value="LPXI FAMILY PROTEIN"/>
    <property type="match status" value="1"/>
</dbReference>
<evidence type="ECO:0000259" key="2">
    <source>
        <dbReference type="Pfam" id="PF17930"/>
    </source>
</evidence>
<dbReference type="Gene3D" id="3.40.140.80">
    <property type="match status" value="1"/>
</dbReference>
<dbReference type="InterPro" id="IPR041255">
    <property type="entry name" value="LpxI_N"/>
</dbReference>
<dbReference type="Pfam" id="PF06230">
    <property type="entry name" value="LpxI_C"/>
    <property type="match status" value="1"/>
</dbReference>
<dbReference type="OrthoDB" id="9789836at2"/>
<protein>
    <submittedName>
        <fullName evidence="3">LpxI family protein</fullName>
    </submittedName>
</protein>
<dbReference type="InterPro" id="IPR053174">
    <property type="entry name" value="LpxI"/>
</dbReference>
<dbReference type="PANTHER" id="PTHR39962">
    <property type="entry name" value="BLL4848 PROTEIN"/>
    <property type="match status" value="1"/>
</dbReference>
<sequence length="274" mass="29508">MGKTLGVLSGVGHLPVDVVRGAKKAGYRTVAVALVPGTHEDLEKEADAFYAINIGKVGKIFKTLKQEGVDEVTMIGKVTKEILYSGGILVPDWQAIKILMSLPDRHDDTIMNALVAKLEDMGIHVMDQTLFLTDLMPLEGVLSKRQPTPEEWEDMKYGFAMAKKIGGLDIGQTVVVKNKAIMAVEAIEGTDACILRGGRLGKGAIVAKTAKPAQDNRFDMPGVGVKTVESMIESGCAGIVMEAGRTLLVEREKALDLANRHKLTVVAMKDPEGK</sequence>
<proteinExistence type="predicted"/>
<accession>A0A6N7W0D8</accession>
<organism evidence="3 4">
    <name type="scientific">Acidaminococcus fermentans</name>
    <dbReference type="NCBI Taxonomy" id="905"/>
    <lineage>
        <taxon>Bacteria</taxon>
        <taxon>Bacillati</taxon>
        <taxon>Bacillota</taxon>
        <taxon>Negativicutes</taxon>
        <taxon>Acidaminococcales</taxon>
        <taxon>Acidaminococcaceae</taxon>
        <taxon>Acidaminococcus</taxon>
    </lineage>
</organism>
<feature type="domain" description="LpxI C-terminal" evidence="1">
    <location>
        <begin position="139"/>
        <end position="266"/>
    </location>
</feature>
<dbReference type="Proteomes" id="UP000441455">
    <property type="component" value="Unassembled WGS sequence"/>
</dbReference>
<dbReference type="RefSeq" id="WP_154487790.1">
    <property type="nucleotide sequence ID" value="NZ_VULN01000004.1"/>
</dbReference>
<reference evidence="3 4" key="1">
    <citation type="submission" date="2019-08" db="EMBL/GenBank/DDBJ databases">
        <title>In-depth cultivation of the pig gut microbiome towards novel bacterial diversity and tailored functional studies.</title>
        <authorList>
            <person name="Wylensek D."/>
            <person name="Hitch T.C.A."/>
            <person name="Clavel T."/>
        </authorList>
    </citation>
    <scope>NUCLEOTIDE SEQUENCE [LARGE SCALE GENOMIC DNA]</scope>
    <source>
        <strain evidence="3 4">WCA-389-WT-5B</strain>
    </source>
</reference>
<dbReference type="InterPro" id="IPR043167">
    <property type="entry name" value="LpxI_C_sf"/>
</dbReference>
<evidence type="ECO:0000259" key="1">
    <source>
        <dbReference type="Pfam" id="PF06230"/>
    </source>
</evidence>
<feature type="domain" description="LpxI N-terminal" evidence="2">
    <location>
        <begin position="5"/>
        <end position="135"/>
    </location>
</feature>
<dbReference type="Pfam" id="PF17930">
    <property type="entry name" value="LpxI_N"/>
    <property type="match status" value="1"/>
</dbReference>
<name>A0A6N7W0D8_ACIFE</name>
<dbReference type="InterPro" id="IPR010415">
    <property type="entry name" value="LpxI_C"/>
</dbReference>
<dbReference type="AlphaFoldDB" id="A0A6N7W0D8"/>
<evidence type="ECO:0000313" key="4">
    <source>
        <dbReference type="Proteomes" id="UP000441455"/>
    </source>
</evidence>
<dbReference type="EMBL" id="VULN01000004">
    <property type="protein sequence ID" value="MSS81666.1"/>
    <property type="molecule type" value="Genomic_DNA"/>
</dbReference>
<evidence type="ECO:0000313" key="3">
    <source>
        <dbReference type="EMBL" id="MSS81666.1"/>
    </source>
</evidence>